<dbReference type="PROSITE" id="PS50991">
    <property type="entry name" value="PYR_CT"/>
    <property type="match status" value="1"/>
</dbReference>
<dbReference type="PANTHER" id="PTHR42880">
    <property type="entry name" value="HOMOCITRATE SYNTHASE"/>
    <property type="match status" value="1"/>
</dbReference>
<name>A0A6M1PME7_9BACL</name>
<gene>
    <name evidence="3" type="ORF">G5B47_13855</name>
</gene>
<dbReference type="AlphaFoldDB" id="A0A6M1PME7"/>
<dbReference type="Gene3D" id="3.20.20.70">
    <property type="entry name" value="Aldolase class I"/>
    <property type="match status" value="1"/>
</dbReference>
<protein>
    <submittedName>
        <fullName evidence="3">Homocitrate synthase</fullName>
    </submittedName>
</protein>
<proteinExistence type="predicted"/>
<evidence type="ECO:0000256" key="1">
    <source>
        <dbReference type="ARBA" id="ARBA00022679"/>
    </source>
</evidence>
<organism evidence="3 4">
    <name type="scientific">Paenibacillus apii</name>
    <dbReference type="NCBI Taxonomy" id="1850370"/>
    <lineage>
        <taxon>Bacteria</taxon>
        <taxon>Bacillati</taxon>
        <taxon>Bacillota</taxon>
        <taxon>Bacilli</taxon>
        <taxon>Bacillales</taxon>
        <taxon>Paenibacillaceae</taxon>
        <taxon>Paenibacillus</taxon>
    </lineage>
</organism>
<feature type="domain" description="Pyruvate carboxyltransferase" evidence="2">
    <location>
        <begin position="7"/>
        <end position="257"/>
    </location>
</feature>
<evidence type="ECO:0000259" key="2">
    <source>
        <dbReference type="PROSITE" id="PS50991"/>
    </source>
</evidence>
<reference evidence="3 4" key="1">
    <citation type="submission" date="2020-02" db="EMBL/GenBank/DDBJ databases">
        <authorList>
            <person name="Gao J."/>
            <person name="Sun J."/>
        </authorList>
    </citation>
    <scope>NUCLEOTIDE SEQUENCE [LARGE SCALE GENOMIC DNA]</scope>
    <source>
        <strain evidence="3 4">7124</strain>
    </source>
</reference>
<evidence type="ECO:0000313" key="4">
    <source>
        <dbReference type="Proteomes" id="UP000480151"/>
    </source>
</evidence>
<keyword evidence="4" id="KW-1185">Reference proteome</keyword>
<dbReference type="InterPro" id="IPR013785">
    <property type="entry name" value="Aldolase_TIM"/>
</dbReference>
<accession>A0A6M1PME7</accession>
<keyword evidence="1" id="KW-0808">Transferase</keyword>
<comment type="caution">
    <text evidence="3">The sequence shown here is derived from an EMBL/GenBank/DDBJ whole genome shotgun (WGS) entry which is preliminary data.</text>
</comment>
<dbReference type="SUPFAM" id="SSF51569">
    <property type="entry name" value="Aldolase"/>
    <property type="match status" value="1"/>
</dbReference>
<dbReference type="GO" id="GO:0016740">
    <property type="term" value="F:transferase activity"/>
    <property type="evidence" value="ECO:0007669"/>
    <property type="project" value="UniProtKB-KW"/>
</dbReference>
<dbReference type="Pfam" id="PF00682">
    <property type="entry name" value="HMGL-like"/>
    <property type="match status" value="1"/>
</dbReference>
<dbReference type="InterPro" id="IPR000891">
    <property type="entry name" value="PYR_CT"/>
</dbReference>
<sequence length="283" mass="30706">MPSGVQFELVDTTLRDGDRAGAAFSLEEKLRIATALNRAGIRWIEVGVPALREREGETLRQLMSLSPGSALIAWSRAEPEEIGSAISCGFSHIHISLPVSDVYIGQKLRRSREWVLRRLFQALEYAQSRGCTVFVGADDASRADPDFLLHYAEMAASFGAARLRYADTTGCLDPFETYRHIRYLTDRCALPVEFQGHNDYGLAAANTLSAFHGGAAFASVTVSGIGERAGNASIEEVASSMAYLYKLGTGVRMDALSELNQLVSAAGGRPGHHYRSVFTAING</sequence>
<dbReference type="EMBL" id="JAAKGU010000005">
    <property type="protein sequence ID" value="NGM83502.1"/>
    <property type="molecule type" value="Genomic_DNA"/>
</dbReference>
<dbReference type="PANTHER" id="PTHR42880:SF1">
    <property type="entry name" value="ISOPROPYLMALATE_HOMOCITRATE_CITRAMALATE SYNTHASE FAMILY PROTEIN"/>
    <property type="match status" value="1"/>
</dbReference>
<evidence type="ECO:0000313" key="3">
    <source>
        <dbReference type="EMBL" id="NGM83502.1"/>
    </source>
</evidence>
<dbReference type="RefSeq" id="WP_165099028.1">
    <property type="nucleotide sequence ID" value="NZ_JAAKGU010000005.1"/>
</dbReference>
<dbReference type="Proteomes" id="UP000480151">
    <property type="component" value="Unassembled WGS sequence"/>
</dbReference>